<dbReference type="AlphaFoldDB" id="A0A9P6VZ40"/>
<dbReference type="InterPro" id="IPR032675">
    <property type="entry name" value="LRR_dom_sf"/>
</dbReference>
<name>A0A9P6VZ40_RHOMI</name>
<feature type="domain" description="F-box" evidence="2">
    <location>
        <begin position="32"/>
        <end position="94"/>
    </location>
</feature>
<protein>
    <recommendedName>
        <fullName evidence="2">F-box domain-containing protein</fullName>
    </recommendedName>
</protein>
<dbReference type="Gene3D" id="1.20.1280.50">
    <property type="match status" value="1"/>
</dbReference>
<dbReference type="Proteomes" id="UP000777482">
    <property type="component" value="Unassembled WGS sequence"/>
</dbReference>
<dbReference type="Pfam" id="PF12937">
    <property type="entry name" value="F-box-like"/>
    <property type="match status" value="1"/>
</dbReference>
<accession>A0A9P6VZ40</accession>
<organism evidence="3 4">
    <name type="scientific">Rhodotorula mucilaginosa</name>
    <name type="common">Yeast</name>
    <name type="synonym">Rhodotorula rubra</name>
    <dbReference type="NCBI Taxonomy" id="5537"/>
    <lineage>
        <taxon>Eukaryota</taxon>
        <taxon>Fungi</taxon>
        <taxon>Dikarya</taxon>
        <taxon>Basidiomycota</taxon>
        <taxon>Pucciniomycotina</taxon>
        <taxon>Microbotryomycetes</taxon>
        <taxon>Sporidiobolales</taxon>
        <taxon>Sporidiobolaceae</taxon>
        <taxon>Rhodotorula</taxon>
    </lineage>
</organism>
<dbReference type="Gene3D" id="3.80.10.10">
    <property type="entry name" value="Ribonuclease Inhibitor"/>
    <property type="match status" value="1"/>
</dbReference>
<comment type="caution">
    <text evidence="3">The sequence shown here is derived from an EMBL/GenBank/DDBJ whole genome shotgun (WGS) entry which is preliminary data.</text>
</comment>
<dbReference type="SUPFAM" id="SSF52047">
    <property type="entry name" value="RNI-like"/>
    <property type="match status" value="1"/>
</dbReference>
<gene>
    <name evidence="3" type="ORF">C6P46_004818</name>
</gene>
<evidence type="ECO:0000313" key="4">
    <source>
        <dbReference type="Proteomes" id="UP000777482"/>
    </source>
</evidence>
<feature type="compositionally biased region" description="Basic and acidic residues" evidence="1">
    <location>
        <begin position="1"/>
        <end position="27"/>
    </location>
</feature>
<dbReference type="EMBL" id="PUHQ01000048">
    <property type="protein sequence ID" value="KAG0660017.1"/>
    <property type="molecule type" value="Genomic_DNA"/>
</dbReference>
<feature type="region of interest" description="Disordered" evidence="1">
    <location>
        <begin position="1"/>
        <end position="28"/>
    </location>
</feature>
<proteinExistence type="predicted"/>
<evidence type="ECO:0000259" key="2">
    <source>
        <dbReference type="Pfam" id="PF12937"/>
    </source>
</evidence>
<dbReference type="InterPro" id="IPR001810">
    <property type="entry name" value="F-box_dom"/>
</dbReference>
<reference evidence="3 4" key="1">
    <citation type="submission" date="2020-11" db="EMBL/GenBank/DDBJ databases">
        <title>Kefir isolates.</title>
        <authorList>
            <person name="Marcisauskas S."/>
            <person name="Kim Y."/>
            <person name="Blasche S."/>
        </authorList>
    </citation>
    <scope>NUCLEOTIDE SEQUENCE [LARGE SCALE GENOMIC DNA]</scope>
    <source>
        <strain evidence="3 4">KR</strain>
    </source>
</reference>
<evidence type="ECO:0000256" key="1">
    <source>
        <dbReference type="SAM" id="MobiDB-lite"/>
    </source>
</evidence>
<dbReference type="OrthoDB" id="2521209at2759"/>
<keyword evidence="4" id="KW-1185">Reference proteome</keyword>
<sequence length="428" mass="48360">MNGHCAGREPPHGHQNGYDRPRSRGPREAPALRLPTELLLRIFEFLPILFAHEIREDLVAWSVTSSCPNLMNLSLVCRGWRQAAQGILYHSVTLTRADQVDGFLRTITDRPDLAERVTAAQLGLVEHSPEWAWPADKQAALSDAFLEVLGRLPNLRNLYLRALTQGKRRDLLDLLRRPPLKCLMLKFYDSHLNLSGEKLHLTPADLYRAVAIPTLDVFELNWRPVWDGPIDYELPHGLSPSLKRLSITVNSPPGLIRVLRLVAPCVRSFNLYTEHILDPGPTGDALGALSHLRELRFDSQVSSTAGETNGWFCHVLPALQKLERLSVSDQVAQPSILKRLPASLETLEYIYWDRRPDAILAVFEEILHESQQPLTLKEFRVAVDEEAYADAVDENLVQEVTDSFAKRGVKFSVTFELAEIPYIGWCPI</sequence>
<evidence type="ECO:0000313" key="3">
    <source>
        <dbReference type="EMBL" id="KAG0660017.1"/>
    </source>
</evidence>